<comment type="caution">
    <text evidence="14">The sequence shown here is derived from an EMBL/GenBank/DDBJ whole genome shotgun (WGS) entry which is preliminary data.</text>
</comment>
<evidence type="ECO:0000256" key="2">
    <source>
        <dbReference type="ARBA" id="ARBA00022527"/>
    </source>
</evidence>
<sequence>MADVGGDPDGGRYVASAADPDPGRLFAGRYRVGSRIGSGGMALVYRAYDTWLHRTVALKVPACGPPGDPAFVRRFRREARAVASLSHPNVVTVHDCAQWAGRPYLTMEFVDGPTLRDLLADGAPMEPDHALALTEQVLRGLAAAHEVGLVHRDVKPANVLICTDGTVKVADFGLARSASASSADSRGIHVGTAYYLAPEQIIVGTVDARADVYAVGIMLYEMLTGARPFQDGSTVQIAYSHAHQDVPLPSWTVPSLPAELDTLVGWATNRDREFRPADAQVLLDQVTYVRSSMAWSEDVRDAARVDAARVDAMDPAPRRAGTGGPARHRRLGVALALLAVAVAVAAVTAAVVWRLSGAGPVANVPEAVGTPQNESNRLETTEPTEPARTAGPPAAIAPPEPTRAATEPGTAAVPDVRRLGTDEARMTLSDAGFEVEVRKNRPYVGGNIVVRQSPAAGRSAKPGSKVVIIIA</sequence>
<keyword evidence="11" id="KW-0472">Membrane</keyword>
<dbReference type="EMBL" id="JACBZH010000001">
    <property type="protein sequence ID" value="NYH91314.1"/>
    <property type="molecule type" value="Genomic_DNA"/>
</dbReference>
<protein>
    <recommendedName>
        <fullName evidence="1">non-specific serine/threonine protein kinase</fullName>
        <ecNumber evidence="1">2.7.11.1</ecNumber>
    </recommendedName>
</protein>
<reference evidence="14 15" key="1">
    <citation type="submission" date="2020-07" db="EMBL/GenBank/DDBJ databases">
        <title>Sequencing the genomes of 1000 actinobacteria strains.</title>
        <authorList>
            <person name="Klenk H.-P."/>
        </authorList>
    </citation>
    <scope>NUCLEOTIDE SEQUENCE [LARGE SCALE GENOMIC DNA]</scope>
    <source>
        <strain evidence="14 15">DSM 18448</strain>
    </source>
</reference>
<dbReference type="PANTHER" id="PTHR43289">
    <property type="entry name" value="MITOGEN-ACTIVATED PROTEIN KINASE KINASE KINASE 20-RELATED"/>
    <property type="match status" value="1"/>
</dbReference>
<dbReference type="InterPro" id="IPR011009">
    <property type="entry name" value="Kinase-like_dom_sf"/>
</dbReference>
<feature type="domain" description="PASTA" evidence="13">
    <location>
        <begin position="407"/>
        <end position="471"/>
    </location>
</feature>
<feature type="compositionally biased region" description="Low complexity" evidence="10">
    <location>
        <begin position="381"/>
        <end position="394"/>
    </location>
</feature>
<organism evidence="14 15">
    <name type="scientific">Actinopolymorpha rutila</name>
    <dbReference type="NCBI Taxonomy" id="446787"/>
    <lineage>
        <taxon>Bacteria</taxon>
        <taxon>Bacillati</taxon>
        <taxon>Actinomycetota</taxon>
        <taxon>Actinomycetes</taxon>
        <taxon>Propionibacteriales</taxon>
        <taxon>Actinopolymorphaceae</taxon>
        <taxon>Actinopolymorpha</taxon>
    </lineage>
</organism>
<feature type="compositionally biased region" description="Low complexity" evidence="10">
    <location>
        <begin position="402"/>
        <end position="411"/>
    </location>
</feature>
<dbReference type="SMART" id="SM00740">
    <property type="entry name" value="PASTA"/>
    <property type="match status" value="1"/>
</dbReference>
<dbReference type="InterPro" id="IPR005543">
    <property type="entry name" value="PASTA_dom"/>
</dbReference>
<evidence type="ECO:0000256" key="6">
    <source>
        <dbReference type="ARBA" id="ARBA00022840"/>
    </source>
</evidence>
<dbReference type="PROSITE" id="PS50011">
    <property type="entry name" value="PROTEIN_KINASE_DOM"/>
    <property type="match status" value="1"/>
</dbReference>
<dbReference type="PROSITE" id="PS51178">
    <property type="entry name" value="PASTA"/>
    <property type="match status" value="1"/>
</dbReference>
<dbReference type="Gene3D" id="3.30.10.20">
    <property type="match status" value="1"/>
</dbReference>
<accession>A0A852ZEI2</accession>
<dbReference type="InterPro" id="IPR008271">
    <property type="entry name" value="Ser/Thr_kinase_AS"/>
</dbReference>
<evidence type="ECO:0000256" key="4">
    <source>
        <dbReference type="ARBA" id="ARBA00022741"/>
    </source>
</evidence>
<keyword evidence="5" id="KW-0418">Kinase</keyword>
<dbReference type="InterPro" id="IPR017441">
    <property type="entry name" value="Protein_kinase_ATP_BS"/>
</dbReference>
<keyword evidence="15" id="KW-1185">Reference proteome</keyword>
<feature type="transmembrane region" description="Helical" evidence="11">
    <location>
        <begin position="331"/>
        <end position="353"/>
    </location>
</feature>
<keyword evidence="11" id="KW-1133">Transmembrane helix</keyword>
<dbReference type="GO" id="GO:0005524">
    <property type="term" value="F:ATP binding"/>
    <property type="evidence" value="ECO:0007669"/>
    <property type="project" value="UniProtKB-UniRule"/>
</dbReference>
<evidence type="ECO:0000256" key="3">
    <source>
        <dbReference type="ARBA" id="ARBA00022679"/>
    </source>
</evidence>
<dbReference type="PROSITE" id="PS00108">
    <property type="entry name" value="PROTEIN_KINASE_ST"/>
    <property type="match status" value="1"/>
</dbReference>
<name>A0A852ZEI2_9ACTN</name>
<evidence type="ECO:0000256" key="5">
    <source>
        <dbReference type="ARBA" id="ARBA00022777"/>
    </source>
</evidence>
<dbReference type="FunFam" id="1.10.510.10:FF:000021">
    <property type="entry name" value="Serine/threonine protein kinase"/>
    <property type="match status" value="1"/>
</dbReference>
<dbReference type="Pfam" id="PF03793">
    <property type="entry name" value="PASTA"/>
    <property type="match status" value="1"/>
</dbReference>
<evidence type="ECO:0000313" key="14">
    <source>
        <dbReference type="EMBL" id="NYH91314.1"/>
    </source>
</evidence>
<dbReference type="AlphaFoldDB" id="A0A852ZEI2"/>
<dbReference type="Gene3D" id="3.30.200.20">
    <property type="entry name" value="Phosphorylase Kinase, domain 1"/>
    <property type="match status" value="1"/>
</dbReference>
<keyword evidence="6 9" id="KW-0067">ATP-binding</keyword>
<dbReference type="RefSeq" id="WP_179788911.1">
    <property type="nucleotide sequence ID" value="NZ_BAAARR010000023.1"/>
</dbReference>
<dbReference type="SUPFAM" id="SSF56112">
    <property type="entry name" value="Protein kinase-like (PK-like)"/>
    <property type="match status" value="1"/>
</dbReference>
<comment type="catalytic activity">
    <reaction evidence="8">
        <text>L-seryl-[protein] + ATP = O-phospho-L-seryl-[protein] + ADP + H(+)</text>
        <dbReference type="Rhea" id="RHEA:17989"/>
        <dbReference type="Rhea" id="RHEA-COMP:9863"/>
        <dbReference type="Rhea" id="RHEA-COMP:11604"/>
        <dbReference type="ChEBI" id="CHEBI:15378"/>
        <dbReference type="ChEBI" id="CHEBI:29999"/>
        <dbReference type="ChEBI" id="CHEBI:30616"/>
        <dbReference type="ChEBI" id="CHEBI:83421"/>
        <dbReference type="ChEBI" id="CHEBI:456216"/>
        <dbReference type="EC" id="2.7.11.1"/>
    </reaction>
</comment>
<proteinExistence type="predicted"/>
<dbReference type="EC" id="2.7.11.1" evidence="1"/>
<evidence type="ECO:0000259" key="13">
    <source>
        <dbReference type="PROSITE" id="PS51178"/>
    </source>
</evidence>
<dbReference type="InterPro" id="IPR000719">
    <property type="entry name" value="Prot_kinase_dom"/>
</dbReference>
<dbReference type="PROSITE" id="PS00107">
    <property type="entry name" value="PROTEIN_KINASE_ATP"/>
    <property type="match status" value="1"/>
</dbReference>
<feature type="domain" description="Protein kinase" evidence="12">
    <location>
        <begin position="30"/>
        <end position="289"/>
    </location>
</feature>
<evidence type="ECO:0000256" key="8">
    <source>
        <dbReference type="ARBA" id="ARBA00048679"/>
    </source>
</evidence>
<dbReference type="SUPFAM" id="SSF54184">
    <property type="entry name" value="Penicillin-binding protein 2x (pbp-2x), c-terminal domain"/>
    <property type="match status" value="1"/>
</dbReference>
<feature type="region of interest" description="Disordered" evidence="10">
    <location>
        <begin position="362"/>
        <end position="411"/>
    </location>
</feature>
<dbReference type="GO" id="GO:0004674">
    <property type="term" value="F:protein serine/threonine kinase activity"/>
    <property type="evidence" value="ECO:0007669"/>
    <property type="project" value="UniProtKB-KW"/>
</dbReference>
<evidence type="ECO:0000259" key="12">
    <source>
        <dbReference type="PROSITE" id="PS50011"/>
    </source>
</evidence>
<evidence type="ECO:0000256" key="9">
    <source>
        <dbReference type="PROSITE-ProRule" id="PRU10141"/>
    </source>
</evidence>
<dbReference type="CDD" id="cd06577">
    <property type="entry name" value="PASTA_pknB"/>
    <property type="match status" value="1"/>
</dbReference>
<keyword evidence="11" id="KW-0812">Transmembrane</keyword>
<evidence type="ECO:0000313" key="15">
    <source>
        <dbReference type="Proteomes" id="UP000579605"/>
    </source>
</evidence>
<dbReference type="SMART" id="SM00220">
    <property type="entry name" value="S_TKc"/>
    <property type="match status" value="1"/>
</dbReference>
<evidence type="ECO:0000256" key="7">
    <source>
        <dbReference type="ARBA" id="ARBA00047899"/>
    </source>
</evidence>
<evidence type="ECO:0000256" key="10">
    <source>
        <dbReference type="SAM" id="MobiDB-lite"/>
    </source>
</evidence>
<feature type="binding site" evidence="9">
    <location>
        <position position="59"/>
    </location>
    <ligand>
        <name>ATP</name>
        <dbReference type="ChEBI" id="CHEBI:30616"/>
    </ligand>
</feature>
<keyword evidence="2" id="KW-0723">Serine/threonine-protein kinase</keyword>
<keyword evidence="3" id="KW-0808">Transferase</keyword>
<dbReference type="Proteomes" id="UP000579605">
    <property type="component" value="Unassembled WGS sequence"/>
</dbReference>
<evidence type="ECO:0000256" key="1">
    <source>
        <dbReference type="ARBA" id="ARBA00012513"/>
    </source>
</evidence>
<dbReference type="Gene3D" id="1.10.510.10">
    <property type="entry name" value="Transferase(Phosphotransferase) domain 1"/>
    <property type="match status" value="1"/>
</dbReference>
<dbReference type="PANTHER" id="PTHR43289:SF34">
    <property type="entry name" value="SERINE_THREONINE-PROTEIN KINASE YBDM-RELATED"/>
    <property type="match status" value="1"/>
</dbReference>
<gene>
    <name evidence="14" type="ORF">F4554_003952</name>
</gene>
<keyword evidence="4 9" id="KW-0547">Nucleotide-binding</keyword>
<dbReference type="CDD" id="cd14014">
    <property type="entry name" value="STKc_PknB_like"/>
    <property type="match status" value="1"/>
</dbReference>
<comment type="catalytic activity">
    <reaction evidence="7">
        <text>L-threonyl-[protein] + ATP = O-phospho-L-threonyl-[protein] + ADP + H(+)</text>
        <dbReference type="Rhea" id="RHEA:46608"/>
        <dbReference type="Rhea" id="RHEA-COMP:11060"/>
        <dbReference type="Rhea" id="RHEA-COMP:11605"/>
        <dbReference type="ChEBI" id="CHEBI:15378"/>
        <dbReference type="ChEBI" id="CHEBI:30013"/>
        <dbReference type="ChEBI" id="CHEBI:30616"/>
        <dbReference type="ChEBI" id="CHEBI:61977"/>
        <dbReference type="ChEBI" id="CHEBI:456216"/>
        <dbReference type="EC" id="2.7.11.1"/>
    </reaction>
</comment>
<evidence type="ECO:0000256" key="11">
    <source>
        <dbReference type="SAM" id="Phobius"/>
    </source>
</evidence>
<dbReference type="Pfam" id="PF00069">
    <property type="entry name" value="Pkinase"/>
    <property type="match status" value="1"/>
</dbReference>